<dbReference type="Proteomes" id="UP000231564">
    <property type="component" value="Chromosome MARIT"/>
</dbReference>
<dbReference type="InterPro" id="IPR037238">
    <property type="entry name" value="YbiA-like_sf"/>
</dbReference>
<dbReference type="EMBL" id="LT634361">
    <property type="protein sequence ID" value="SFZ80931.1"/>
    <property type="molecule type" value="Genomic_DNA"/>
</dbReference>
<dbReference type="AlphaFoldDB" id="A0A2H1E7I8"/>
<feature type="domain" description="NADAR" evidence="3">
    <location>
        <begin position="22"/>
        <end position="181"/>
    </location>
</feature>
<dbReference type="OrthoDB" id="67297at2"/>
<dbReference type="Pfam" id="PF08719">
    <property type="entry name" value="NADAR"/>
    <property type="match status" value="1"/>
</dbReference>
<comment type="catalytic activity">
    <reaction evidence="1">
        <text>5-amino-6-(5-phospho-D-ribosylamino)uracil + H2O = 5,6-diaminouracil + D-ribose 5-phosphate</text>
        <dbReference type="Rhea" id="RHEA:55020"/>
        <dbReference type="ChEBI" id="CHEBI:15377"/>
        <dbReference type="ChEBI" id="CHEBI:46252"/>
        <dbReference type="ChEBI" id="CHEBI:58453"/>
        <dbReference type="ChEBI" id="CHEBI:78346"/>
    </reaction>
</comment>
<name>A0A2H1E7I8_9FLAO</name>
<gene>
    <name evidence="4" type="ORF">MARIT_0870</name>
</gene>
<dbReference type="CDD" id="cd15457">
    <property type="entry name" value="NADAR"/>
    <property type="match status" value="1"/>
</dbReference>
<accession>A0A2H1E7I8</accession>
<dbReference type="InterPro" id="IPR012816">
    <property type="entry name" value="NADAR"/>
</dbReference>
<reference evidence="4 5" key="1">
    <citation type="submission" date="2016-11" db="EMBL/GenBank/DDBJ databases">
        <authorList>
            <person name="Jaros S."/>
            <person name="Januszkiewicz K."/>
            <person name="Wedrychowicz H."/>
        </authorList>
    </citation>
    <scope>NUCLEOTIDE SEQUENCE [LARGE SCALE GENOMIC DNA]</scope>
    <source>
        <strain evidence="4">NCIMB 2154T</strain>
    </source>
</reference>
<dbReference type="NCBIfam" id="TIGR02464">
    <property type="entry name" value="ribofla_fusion"/>
    <property type="match status" value="1"/>
</dbReference>
<dbReference type="STRING" id="1349785.GCA_000509405_01031"/>
<evidence type="ECO:0000313" key="5">
    <source>
        <dbReference type="Proteomes" id="UP000231564"/>
    </source>
</evidence>
<organism evidence="4 5">
    <name type="scientific">Tenacibaculum maritimum NCIMB 2154</name>
    <dbReference type="NCBI Taxonomy" id="1349785"/>
    <lineage>
        <taxon>Bacteria</taxon>
        <taxon>Pseudomonadati</taxon>
        <taxon>Bacteroidota</taxon>
        <taxon>Flavobacteriia</taxon>
        <taxon>Flavobacteriales</taxon>
        <taxon>Flavobacteriaceae</taxon>
        <taxon>Tenacibaculum</taxon>
    </lineage>
</organism>
<dbReference type="GeneID" id="47722437"/>
<comment type="catalytic activity">
    <reaction evidence="2">
        <text>2,5-diamino-6-hydroxy-4-(5-phosphoribosylamino)-pyrimidine + H2O = 2,5,6-triamino-4-hydroxypyrimidine + D-ribose 5-phosphate</text>
        <dbReference type="Rhea" id="RHEA:23436"/>
        <dbReference type="ChEBI" id="CHEBI:15377"/>
        <dbReference type="ChEBI" id="CHEBI:58614"/>
        <dbReference type="ChEBI" id="CHEBI:78346"/>
        <dbReference type="ChEBI" id="CHEBI:137796"/>
    </reaction>
</comment>
<evidence type="ECO:0000313" key="4">
    <source>
        <dbReference type="EMBL" id="SFZ80931.1"/>
    </source>
</evidence>
<dbReference type="Gene3D" id="1.10.357.40">
    <property type="entry name" value="YbiA-like"/>
    <property type="match status" value="1"/>
</dbReference>
<dbReference type="SUPFAM" id="SSF143990">
    <property type="entry name" value="YbiA-like"/>
    <property type="match status" value="1"/>
</dbReference>
<evidence type="ECO:0000256" key="1">
    <source>
        <dbReference type="ARBA" id="ARBA00000022"/>
    </source>
</evidence>
<evidence type="ECO:0000256" key="2">
    <source>
        <dbReference type="ARBA" id="ARBA00000751"/>
    </source>
</evidence>
<dbReference type="RefSeq" id="WP_100210856.1">
    <property type="nucleotide sequence ID" value="NZ_CP138495.1"/>
</dbReference>
<protein>
    <submittedName>
        <fullName evidence="4">Protein T24A6.7</fullName>
    </submittedName>
</protein>
<evidence type="ECO:0000259" key="3">
    <source>
        <dbReference type="Pfam" id="PF08719"/>
    </source>
</evidence>
<keyword evidence="5" id="KW-1185">Reference proteome</keyword>
<sequence>MKYTNEIIINKYHKQEKLNFLFFWGHQPNKDGSIGKSCFSQWWKAPFKIDGITYPTAEHYMMASKAILFKDDEILEKILNVTDPHNAKKLGRKVRNFTPDLWDQHKFDIVVKANMAKFSQNSALKTFLLHTKDAIIVEASPRDRIWGIGMGQNNEKSSNPNLWRGKNLLGYALMEVRDNLQIQ</sequence>
<proteinExistence type="predicted"/>
<dbReference type="KEGG" id="tmar:MARIT_0870"/>